<evidence type="ECO:0000313" key="2">
    <source>
        <dbReference type="Proteomes" id="UP000292423"/>
    </source>
</evidence>
<organism evidence="1 2">
    <name type="scientific">Fluviicoccus keumensis</name>
    <dbReference type="NCBI Taxonomy" id="1435465"/>
    <lineage>
        <taxon>Bacteria</taxon>
        <taxon>Pseudomonadati</taxon>
        <taxon>Pseudomonadota</taxon>
        <taxon>Gammaproteobacteria</taxon>
        <taxon>Moraxellales</taxon>
        <taxon>Moraxellaceae</taxon>
        <taxon>Fluviicoccus</taxon>
    </lineage>
</organism>
<dbReference type="OrthoDB" id="9808480at2"/>
<proteinExistence type="predicted"/>
<dbReference type="RefSeq" id="WP_130415491.1">
    <property type="nucleotide sequence ID" value="NZ_SHKX01000016.1"/>
</dbReference>
<dbReference type="Proteomes" id="UP000292423">
    <property type="component" value="Unassembled WGS sequence"/>
</dbReference>
<reference evidence="1 2" key="1">
    <citation type="submission" date="2019-02" db="EMBL/GenBank/DDBJ databases">
        <title>Genomic Encyclopedia of Type Strains, Phase IV (KMG-IV): sequencing the most valuable type-strain genomes for metagenomic binning, comparative biology and taxonomic classification.</title>
        <authorList>
            <person name="Goeker M."/>
        </authorList>
    </citation>
    <scope>NUCLEOTIDE SEQUENCE [LARGE SCALE GENOMIC DNA]</scope>
    <source>
        <strain evidence="1 2">DSM 105135</strain>
    </source>
</reference>
<name>A0A4Q7YJ99_9GAMM</name>
<comment type="caution">
    <text evidence="1">The sequence shown here is derived from an EMBL/GenBank/DDBJ whole genome shotgun (WGS) entry which is preliminary data.</text>
</comment>
<gene>
    <name evidence="1" type="ORF">EV700_3117</name>
</gene>
<accession>A0A4Q7YJ99</accession>
<protein>
    <submittedName>
        <fullName evidence="1">Uncharacterized protein</fullName>
    </submittedName>
</protein>
<dbReference type="AlphaFoldDB" id="A0A4Q7YJ99"/>
<keyword evidence="2" id="KW-1185">Reference proteome</keyword>
<sequence>MSTARMTKQQWIELFQATGLSDAMMHTWHREFERRYPDQHQSFLEWIGLPAEEILTVRQFSQAG</sequence>
<dbReference type="EMBL" id="SHKX01000016">
    <property type="protein sequence ID" value="RZU36904.1"/>
    <property type="molecule type" value="Genomic_DNA"/>
</dbReference>
<evidence type="ECO:0000313" key="1">
    <source>
        <dbReference type="EMBL" id="RZU36904.1"/>
    </source>
</evidence>